<feature type="signal peptide" evidence="2">
    <location>
        <begin position="1"/>
        <end position="26"/>
    </location>
</feature>
<keyword evidence="2" id="KW-0732">Signal</keyword>
<keyword evidence="4" id="KW-1185">Reference proteome</keyword>
<dbReference type="Proteomes" id="UP000823388">
    <property type="component" value="Chromosome 1N"/>
</dbReference>
<evidence type="ECO:0000256" key="2">
    <source>
        <dbReference type="SAM" id="SignalP"/>
    </source>
</evidence>
<gene>
    <name evidence="3" type="ORF">PVAP13_1NG099700</name>
</gene>
<feature type="region of interest" description="Disordered" evidence="1">
    <location>
        <begin position="102"/>
        <end position="128"/>
    </location>
</feature>
<reference evidence="3" key="1">
    <citation type="submission" date="2020-05" db="EMBL/GenBank/DDBJ databases">
        <title>WGS assembly of Panicum virgatum.</title>
        <authorList>
            <person name="Lovell J.T."/>
            <person name="Jenkins J."/>
            <person name="Shu S."/>
            <person name="Juenger T.E."/>
            <person name="Schmutz J."/>
        </authorList>
    </citation>
    <scope>NUCLEOTIDE SEQUENCE</scope>
    <source>
        <strain evidence="3">AP13</strain>
    </source>
</reference>
<dbReference type="EMBL" id="CM029038">
    <property type="protein sequence ID" value="KAG2649480.1"/>
    <property type="molecule type" value="Genomic_DNA"/>
</dbReference>
<protein>
    <submittedName>
        <fullName evidence="3">Uncharacterized protein</fullName>
    </submittedName>
</protein>
<comment type="caution">
    <text evidence="3">The sequence shown here is derived from an EMBL/GenBank/DDBJ whole genome shotgun (WGS) entry which is preliminary data.</text>
</comment>
<evidence type="ECO:0000313" key="4">
    <source>
        <dbReference type="Proteomes" id="UP000823388"/>
    </source>
</evidence>
<name>A0A8T0WN74_PANVG</name>
<organism evidence="3 4">
    <name type="scientific">Panicum virgatum</name>
    <name type="common">Blackwell switchgrass</name>
    <dbReference type="NCBI Taxonomy" id="38727"/>
    <lineage>
        <taxon>Eukaryota</taxon>
        <taxon>Viridiplantae</taxon>
        <taxon>Streptophyta</taxon>
        <taxon>Embryophyta</taxon>
        <taxon>Tracheophyta</taxon>
        <taxon>Spermatophyta</taxon>
        <taxon>Magnoliopsida</taxon>
        <taxon>Liliopsida</taxon>
        <taxon>Poales</taxon>
        <taxon>Poaceae</taxon>
        <taxon>PACMAD clade</taxon>
        <taxon>Panicoideae</taxon>
        <taxon>Panicodae</taxon>
        <taxon>Paniceae</taxon>
        <taxon>Panicinae</taxon>
        <taxon>Panicum</taxon>
        <taxon>Panicum sect. Hiantes</taxon>
    </lineage>
</organism>
<dbReference type="PROSITE" id="PS51257">
    <property type="entry name" value="PROKAR_LIPOPROTEIN"/>
    <property type="match status" value="1"/>
</dbReference>
<evidence type="ECO:0000313" key="3">
    <source>
        <dbReference type="EMBL" id="KAG2649480.1"/>
    </source>
</evidence>
<sequence length="136" mass="14940">MDAKVMGILLAVFLACLVSPAEFAGAGDNVVRSAGGQRQQWDSSENMNESSSKITLKLCFRYFRCRPLMKTCYCCQTLPKFPCFWAQQECWDACPSSHQSHQPLHTAPAPAPSGRQLQAHSGVTPALPPPAQKFLL</sequence>
<dbReference type="AlphaFoldDB" id="A0A8T0WN74"/>
<evidence type="ECO:0000256" key="1">
    <source>
        <dbReference type="SAM" id="MobiDB-lite"/>
    </source>
</evidence>
<proteinExistence type="predicted"/>
<accession>A0A8T0WN74</accession>
<feature type="chain" id="PRO_5035833242" evidence="2">
    <location>
        <begin position="27"/>
        <end position="136"/>
    </location>
</feature>